<keyword evidence="2" id="KW-1185">Reference proteome</keyword>
<comment type="caution">
    <text evidence="1">The sequence shown here is derived from an EMBL/GenBank/DDBJ whole genome shotgun (WGS) entry which is preliminary data.</text>
</comment>
<evidence type="ECO:0000313" key="1">
    <source>
        <dbReference type="EMBL" id="KAG0292333.1"/>
    </source>
</evidence>
<dbReference type="InterPro" id="IPR032675">
    <property type="entry name" value="LRR_dom_sf"/>
</dbReference>
<reference evidence="1" key="1">
    <citation type="journal article" date="2020" name="Fungal Divers.">
        <title>Resolving the Mortierellaceae phylogeny through synthesis of multi-gene phylogenetics and phylogenomics.</title>
        <authorList>
            <person name="Vandepol N."/>
            <person name="Liber J."/>
            <person name="Desiro A."/>
            <person name="Na H."/>
            <person name="Kennedy M."/>
            <person name="Barry K."/>
            <person name="Grigoriev I.V."/>
            <person name="Miller A.N."/>
            <person name="O'Donnell K."/>
            <person name="Stajich J.E."/>
            <person name="Bonito G."/>
        </authorList>
    </citation>
    <scope>NUCLEOTIDE SEQUENCE</scope>
    <source>
        <strain evidence="1">NVP60</strain>
    </source>
</reference>
<name>A0A9P6QV40_9FUNG</name>
<accession>A0A9P6QV40</accession>
<gene>
    <name evidence="1" type="ORF">BGZ97_005626</name>
</gene>
<evidence type="ECO:0000313" key="2">
    <source>
        <dbReference type="Proteomes" id="UP000823405"/>
    </source>
</evidence>
<dbReference type="Gene3D" id="3.80.10.10">
    <property type="entry name" value="Ribonuclease Inhibitor"/>
    <property type="match status" value="1"/>
</dbReference>
<dbReference type="Proteomes" id="UP000823405">
    <property type="component" value="Unassembled WGS sequence"/>
</dbReference>
<protein>
    <submittedName>
        <fullName evidence="1">Uncharacterized protein</fullName>
    </submittedName>
</protein>
<dbReference type="AlphaFoldDB" id="A0A9P6QV40"/>
<dbReference type="EMBL" id="JAAAIN010002520">
    <property type="protein sequence ID" value="KAG0292333.1"/>
    <property type="molecule type" value="Genomic_DNA"/>
</dbReference>
<sequence>MSEFFIPELMDLLALHLSNQDLVLKPSYHVQPYKITSEPPPVQIATIAKATTLVHHHSHNAHNPQLTSSDLLLDLFKQCPNVQSLEITGWDGNAAAYYFWKRIATAGFPDTIKELAIRITSCVLLCNSTILPMLFLRCSPQLRKLRISFEAGRKAQSYKPEYRVKDTREEMAKESLPALRDLTIISSTRGGSPESCGRFLSRCTNIESLTMEAICPMWSRALQYPPTTYYSTC</sequence>
<proteinExistence type="predicted"/>
<organism evidence="1 2">
    <name type="scientific">Linnemannia gamsii</name>
    <dbReference type="NCBI Taxonomy" id="64522"/>
    <lineage>
        <taxon>Eukaryota</taxon>
        <taxon>Fungi</taxon>
        <taxon>Fungi incertae sedis</taxon>
        <taxon>Mucoromycota</taxon>
        <taxon>Mortierellomycotina</taxon>
        <taxon>Mortierellomycetes</taxon>
        <taxon>Mortierellales</taxon>
        <taxon>Mortierellaceae</taxon>
        <taxon>Linnemannia</taxon>
    </lineage>
</organism>